<dbReference type="InterPro" id="IPR050107">
    <property type="entry name" value="ABC_carbohydrate_import_ATPase"/>
</dbReference>
<keyword evidence="2" id="KW-0677">Repeat</keyword>
<reference evidence="5 6" key="1">
    <citation type="submission" date="2023-07" db="EMBL/GenBank/DDBJ databases">
        <title>Genomic Encyclopedia of Type Strains, Phase IV (KMG-IV): sequencing the most valuable type-strain genomes for metagenomic binning, comparative biology and taxonomic classification.</title>
        <authorList>
            <person name="Goeker M."/>
        </authorList>
    </citation>
    <scope>NUCLEOTIDE SEQUENCE [LARGE SCALE GENOMIC DNA]</scope>
    <source>
        <strain evidence="5 6">DSM 17740</strain>
    </source>
</reference>
<evidence type="ECO:0000256" key="3">
    <source>
        <dbReference type="ARBA" id="ARBA00022741"/>
    </source>
</evidence>
<dbReference type="PANTHER" id="PTHR43790:SF9">
    <property type="entry name" value="GALACTOFURANOSE TRANSPORTER ATP-BINDING PROTEIN YTFR"/>
    <property type="match status" value="1"/>
</dbReference>
<dbReference type="PANTHER" id="PTHR43790">
    <property type="entry name" value="CARBOHYDRATE TRANSPORT ATP-BINDING PROTEIN MG119-RELATED"/>
    <property type="match status" value="1"/>
</dbReference>
<keyword evidence="3" id="KW-0547">Nucleotide-binding</keyword>
<evidence type="ECO:0000313" key="5">
    <source>
        <dbReference type="EMBL" id="MDQ0338697.1"/>
    </source>
</evidence>
<evidence type="ECO:0000256" key="4">
    <source>
        <dbReference type="ARBA" id="ARBA00022840"/>
    </source>
</evidence>
<organism evidence="5 6">
    <name type="scientific">Caldalkalibacillus uzonensis</name>
    <dbReference type="NCBI Taxonomy" id="353224"/>
    <lineage>
        <taxon>Bacteria</taxon>
        <taxon>Bacillati</taxon>
        <taxon>Bacillota</taxon>
        <taxon>Bacilli</taxon>
        <taxon>Bacillales</taxon>
        <taxon>Bacillaceae</taxon>
        <taxon>Caldalkalibacillus</taxon>
    </lineage>
</organism>
<gene>
    <name evidence="5" type="ORF">J2S00_001483</name>
</gene>
<name>A0ABU0CRC7_9BACI</name>
<dbReference type="Proteomes" id="UP001232445">
    <property type="component" value="Unassembled WGS sequence"/>
</dbReference>
<dbReference type="InterPro" id="IPR027417">
    <property type="entry name" value="P-loop_NTPase"/>
</dbReference>
<dbReference type="RefSeq" id="WP_307337461.1">
    <property type="nucleotide sequence ID" value="NZ_JAUSUQ010000004.1"/>
</dbReference>
<dbReference type="SUPFAM" id="SSF52540">
    <property type="entry name" value="P-loop containing nucleoside triphosphate hydrolases"/>
    <property type="match status" value="1"/>
</dbReference>
<proteinExistence type="predicted"/>
<evidence type="ECO:0000256" key="1">
    <source>
        <dbReference type="ARBA" id="ARBA00022448"/>
    </source>
</evidence>
<protein>
    <submittedName>
        <fullName evidence="5">ABC-type sugar transport system ATPase subunit</fullName>
    </submittedName>
</protein>
<sequence length="96" mass="10108">MAADLDIIILDEPTKGVDVGAKSAIYEIISDLAAQGYGIILVSSEMPEVIGMSDRIVVMREGRVTATLKAQDASQETILEAAMIKNAVTGVQDTAV</sequence>
<keyword evidence="1" id="KW-0813">Transport</keyword>
<comment type="caution">
    <text evidence="5">The sequence shown here is derived from an EMBL/GenBank/DDBJ whole genome shotgun (WGS) entry which is preliminary data.</text>
</comment>
<keyword evidence="6" id="KW-1185">Reference proteome</keyword>
<keyword evidence="5" id="KW-0762">Sugar transport</keyword>
<evidence type="ECO:0000313" key="6">
    <source>
        <dbReference type="Proteomes" id="UP001232445"/>
    </source>
</evidence>
<dbReference type="Gene3D" id="3.40.50.300">
    <property type="entry name" value="P-loop containing nucleotide triphosphate hydrolases"/>
    <property type="match status" value="1"/>
</dbReference>
<evidence type="ECO:0000256" key="2">
    <source>
        <dbReference type="ARBA" id="ARBA00022737"/>
    </source>
</evidence>
<keyword evidence="4" id="KW-0067">ATP-binding</keyword>
<dbReference type="EMBL" id="JAUSUQ010000004">
    <property type="protein sequence ID" value="MDQ0338697.1"/>
    <property type="molecule type" value="Genomic_DNA"/>
</dbReference>
<accession>A0ABU0CRC7</accession>